<dbReference type="AlphaFoldDB" id="F0ZW29"/>
<dbReference type="GeneID" id="10507799"/>
<reference evidence="5" key="1">
    <citation type="journal article" date="2011" name="Genome Biol.">
        <title>Comparative genomics of the social amoebae Dictyostelium discoideum and Dictyostelium purpureum.</title>
        <authorList>
            <consortium name="US DOE Joint Genome Institute (JGI-PGF)"/>
            <person name="Sucgang R."/>
            <person name="Kuo A."/>
            <person name="Tian X."/>
            <person name="Salerno W."/>
            <person name="Parikh A."/>
            <person name="Feasley C.L."/>
            <person name="Dalin E."/>
            <person name="Tu H."/>
            <person name="Huang E."/>
            <person name="Barry K."/>
            <person name="Lindquist E."/>
            <person name="Shapiro H."/>
            <person name="Bruce D."/>
            <person name="Schmutz J."/>
            <person name="Salamov A."/>
            <person name="Fey P."/>
            <person name="Gaudet P."/>
            <person name="Anjard C."/>
            <person name="Babu M.M."/>
            <person name="Basu S."/>
            <person name="Bushmanova Y."/>
            <person name="van der Wel H."/>
            <person name="Katoh-Kurasawa M."/>
            <person name="Dinh C."/>
            <person name="Coutinho P.M."/>
            <person name="Saito T."/>
            <person name="Elias M."/>
            <person name="Schaap P."/>
            <person name="Kay R.R."/>
            <person name="Henrissat B."/>
            <person name="Eichinger L."/>
            <person name="Rivero F."/>
            <person name="Putnam N.H."/>
            <person name="West C.M."/>
            <person name="Loomis W.F."/>
            <person name="Chisholm R.L."/>
            <person name="Shaulsky G."/>
            <person name="Strassmann J.E."/>
            <person name="Queller D.C."/>
            <person name="Kuspa A."/>
            <person name="Grigoriev I.V."/>
        </authorList>
    </citation>
    <scope>NUCLEOTIDE SEQUENCE [LARGE SCALE GENOMIC DNA]</scope>
    <source>
        <strain evidence="5">QSDP1</strain>
    </source>
</reference>
<dbReference type="InterPro" id="IPR012677">
    <property type="entry name" value="Nucleotide-bd_a/b_plait_sf"/>
</dbReference>
<feature type="domain" description="RRM" evidence="3">
    <location>
        <begin position="3"/>
        <end position="84"/>
    </location>
</feature>
<dbReference type="CDD" id="cd12366">
    <property type="entry name" value="RRM1_RBM45"/>
    <property type="match status" value="1"/>
</dbReference>
<dbReference type="InterPro" id="IPR034203">
    <property type="entry name" value="RBM45_RRM1"/>
</dbReference>
<organism evidence="4 5">
    <name type="scientific">Dictyostelium purpureum</name>
    <name type="common">Slime mold</name>
    <dbReference type="NCBI Taxonomy" id="5786"/>
    <lineage>
        <taxon>Eukaryota</taxon>
        <taxon>Amoebozoa</taxon>
        <taxon>Evosea</taxon>
        <taxon>Eumycetozoa</taxon>
        <taxon>Dictyostelia</taxon>
        <taxon>Dictyosteliales</taxon>
        <taxon>Dictyosteliaceae</taxon>
        <taxon>Dictyostelium</taxon>
    </lineage>
</organism>
<dbReference type="SUPFAM" id="SSF54928">
    <property type="entry name" value="RNA-binding domain, RBD"/>
    <property type="match status" value="3"/>
</dbReference>
<proteinExistence type="predicted"/>
<dbReference type="InParanoid" id="F0ZW29"/>
<dbReference type="RefSeq" id="XP_003291619.1">
    <property type="nucleotide sequence ID" value="XM_003291571.1"/>
</dbReference>
<dbReference type="CDD" id="cd12368">
    <property type="entry name" value="RRM3_RBM45"/>
    <property type="match status" value="1"/>
</dbReference>
<dbReference type="InterPro" id="IPR034207">
    <property type="entry name" value="RBM45_RRM3"/>
</dbReference>
<dbReference type="OrthoDB" id="78437at2759"/>
<dbReference type="SMART" id="SM00360">
    <property type="entry name" value="RRM"/>
    <property type="match status" value="3"/>
</dbReference>
<dbReference type="FunFam" id="3.30.70.330:FF:002160">
    <property type="match status" value="1"/>
</dbReference>
<feature type="domain" description="RRM" evidence="3">
    <location>
        <begin position="104"/>
        <end position="185"/>
    </location>
</feature>
<sequence>PFSRIFILCSKNLTENNLYESFKTFGTIESCRIVIDKETNESKGYAYIKYSKTSAAALAIEEMNGKILNADITKTPIKVLIAEAKGTKNKPLLSTDPEDHPPNSRLFVVCNKNITEEELNNKFKDFGNLEHVKLIREKHSNESKGCAFVKYSKSSTACIAMETINEEEGLKNGEEHPIKVFIAQPKVKYNKQQQQQLLNQDNPNELMIKKFNNILIDNNSQSNNNTQLTNSISRQRLFVVCHKSISQENLYRLFSRYPGMEYCDLKKDKNNGKSKGFAYVNYSTPAAALMAKNELNGIKYPPGHTLKVVFAE</sequence>
<dbReference type="Gene3D" id="3.30.70.330">
    <property type="match status" value="3"/>
</dbReference>
<evidence type="ECO:0000313" key="5">
    <source>
        <dbReference type="Proteomes" id="UP000001064"/>
    </source>
</evidence>
<dbReference type="eggNOG" id="ENOG502QTJ8">
    <property type="taxonomic scope" value="Eukaryota"/>
</dbReference>
<dbReference type="PROSITE" id="PS50102">
    <property type="entry name" value="RRM"/>
    <property type="match status" value="3"/>
</dbReference>
<dbReference type="STRING" id="5786.F0ZW29"/>
<dbReference type="OMA" id="MIPKTYT"/>
<dbReference type="Pfam" id="PF00076">
    <property type="entry name" value="RRM_1"/>
    <property type="match status" value="3"/>
</dbReference>
<evidence type="ECO:0000256" key="2">
    <source>
        <dbReference type="PROSITE-ProRule" id="PRU00176"/>
    </source>
</evidence>
<gene>
    <name evidence="4" type="ORF">DICPUDRAFT_8590</name>
</gene>
<dbReference type="FunFam" id="3.30.70.330:FF:002280">
    <property type="match status" value="1"/>
</dbReference>
<dbReference type="InterPro" id="IPR052462">
    <property type="entry name" value="SLIRP/GR-RBP-like"/>
</dbReference>
<dbReference type="InterPro" id="IPR035979">
    <property type="entry name" value="RBD_domain_sf"/>
</dbReference>
<dbReference type="GO" id="GO:1990904">
    <property type="term" value="C:ribonucleoprotein complex"/>
    <property type="evidence" value="ECO:0000318"/>
    <property type="project" value="GO_Central"/>
</dbReference>
<dbReference type="InterPro" id="IPR000504">
    <property type="entry name" value="RRM_dom"/>
</dbReference>
<feature type="domain" description="RRM" evidence="3">
    <location>
        <begin position="235"/>
        <end position="312"/>
    </location>
</feature>
<evidence type="ECO:0000259" key="3">
    <source>
        <dbReference type="PROSITE" id="PS50102"/>
    </source>
</evidence>
<keyword evidence="5" id="KW-1185">Reference proteome</keyword>
<evidence type="ECO:0000313" key="4">
    <source>
        <dbReference type="EMBL" id="EGC31849.1"/>
    </source>
</evidence>
<feature type="non-terminal residue" evidence="4">
    <location>
        <position position="312"/>
    </location>
</feature>
<accession>F0ZW29</accession>
<feature type="non-terminal residue" evidence="4">
    <location>
        <position position="1"/>
    </location>
</feature>
<dbReference type="VEuPathDB" id="AmoebaDB:DICPUDRAFT_8590"/>
<dbReference type="EMBL" id="GL871226">
    <property type="protein sequence ID" value="EGC31849.1"/>
    <property type="molecule type" value="Genomic_DNA"/>
</dbReference>
<dbReference type="GO" id="GO:0003723">
    <property type="term" value="F:RNA binding"/>
    <property type="evidence" value="ECO:0000318"/>
    <property type="project" value="GO_Central"/>
</dbReference>
<dbReference type="KEGG" id="dpp:DICPUDRAFT_8590"/>
<evidence type="ECO:0000256" key="1">
    <source>
        <dbReference type="ARBA" id="ARBA00022884"/>
    </source>
</evidence>
<protein>
    <recommendedName>
        <fullName evidence="3">RRM domain-containing protein</fullName>
    </recommendedName>
</protein>
<dbReference type="Proteomes" id="UP000001064">
    <property type="component" value="Unassembled WGS sequence"/>
</dbReference>
<keyword evidence="1 2" id="KW-0694">RNA-binding</keyword>
<dbReference type="PANTHER" id="PTHR48027">
    <property type="entry name" value="HETEROGENEOUS NUCLEAR RIBONUCLEOPROTEIN 87F-RELATED"/>
    <property type="match status" value="1"/>
</dbReference>
<name>F0ZW29_DICPU</name>